<evidence type="ECO:0000256" key="5">
    <source>
        <dbReference type="ARBA" id="ARBA00022989"/>
    </source>
</evidence>
<dbReference type="SUPFAM" id="SSF161098">
    <property type="entry name" value="MetI-like"/>
    <property type="match status" value="1"/>
</dbReference>
<feature type="transmembrane region" description="Helical" evidence="7">
    <location>
        <begin position="211"/>
        <end position="230"/>
    </location>
</feature>
<feature type="transmembrane region" description="Helical" evidence="7">
    <location>
        <begin position="158"/>
        <end position="181"/>
    </location>
</feature>
<dbReference type="PANTHER" id="PTHR43744:SF6">
    <property type="entry name" value="ABC TRANSPORTER PERMEASE PROTEIN YESQ-RELATED"/>
    <property type="match status" value="1"/>
</dbReference>
<evidence type="ECO:0000256" key="1">
    <source>
        <dbReference type="ARBA" id="ARBA00004651"/>
    </source>
</evidence>
<keyword evidence="6 7" id="KW-0472">Membrane</keyword>
<organism evidence="9 10">
    <name type="scientific">Clostridium thermosuccinogenes</name>
    <dbReference type="NCBI Taxonomy" id="84032"/>
    <lineage>
        <taxon>Bacteria</taxon>
        <taxon>Bacillati</taxon>
        <taxon>Bacillota</taxon>
        <taxon>Clostridia</taxon>
        <taxon>Eubacteriales</taxon>
        <taxon>Clostridiaceae</taxon>
        <taxon>Clostridium</taxon>
    </lineage>
</organism>
<evidence type="ECO:0000313" key="9">
    <source>
        <dbReference type="EMBL" id="PNT98151.1"/>
    </source>
</evidence>
<dbReference type="GO" id="GO:0005886">
    <property type="term" value="C:plasma membrane"/>
    <property type="evidence" value="ECO:0007669"/>
    <property type="project" value="UniProtKB-SubCell"/>
</dbReference>
<dbReference type="CDD" id="cd06261">
    <property type="entry name" value="TM_PBP2"/>
    <property type="match status" value="1"/>
</dbReference>
<dbReference type="Pfam" id="PF00528">
    <property type="entry name" value="BPD_transp_1"/>
    <property type="match status" value="1"/>
</dbReference>
<dbReference type="AlphaFoldDB" id="A0A2K2FH84"/>
<dbReference type="PANTHER" id="PTHR43744">
    <property type="entry name" value="ABC TRANSPORTER PERMEASE PROTEIN MG189-RELATED-RELATED"/>
    <property type="match status" value="1"/>
</dbReference>
<keyword evidence="2 7" id="KW-0813">Transport</keyword>
<feature type="transmembrane region" description="Helical" evidence="7">
    <location>
        <begin position="125"/>
        <end position="146"/>
    </location>
</feature>
<dbReference type="Proteomes" id="UP000236151">
    <property type="component" value="Unassembled WGS sequence"/>
</dbReference>
<dbReference type="RefSeq" id="WP_103081919.1">
    <property type="nucleotide sequence ID" value="NZ_NIOJ01000030.1"/>
</dbReference>
<reference evidence="9 10" key="1">
    <citation type="submission" date="2017-06" db="EMBL/GenBank/DDBJ databases">
        <title>Investigating the central metabolism of Clostridium thermosuccinogenes.</title>
        <authorList>
            <person name="Koendjbiharie J.G."/>
            <person name="van Kranenburg R."/>
        </authorList>
    </citation>
    <scope>NUCLEOTIDE SEQUENCE [LARGE SCALE GENOMIC DNA]</scope>
    <source>
        <strain evidence="9 10">DSM 5806</strain>
    </source>
</reference>
<comment type="caution">
    <text evidence="9">The sequence shown here is derived from an EMBL/GenBank/DDBJ whole genome shotgun (WGS) entry which is preliminary data.</text>
</comment>
<evidence type="ECO:0000256" key="4">
    <source>
        <dbReference type="ARBA" id="ARBA00022692"/>
    </source>
</evidence>
<protein>
    <recommendedName>
        <fullName evidence="8">ABC transmembrane type-1 domain-containing protein</fullName>
    </recommendedName>
</protein>
<evidence type="ECO:0000256" key="6">
    <source>
        <dbReference type="ARBA" id="ARBA00023136"/>
    </source>
</evidence>
<dbReference type="InterPro" id="IPR000515">
    <property type="entry name" value="MetI-like"/>
</dbReference>
<evidence type="ECO:0000256" key="2">
    <source>
        <dbReference type="ARBA" id="ARBA00022448"/>
    </source>
</evidence>
<feature type="transmembrane region" description="Helical" evidence="7">
    <location>
        <begin position="29"/>
        <end position="51"/>
    </location>
</feature>
<proteinExistence type="inferred from homology"/>
<keyword evidence="4 7" id="KW-0812">Transmembrane</keyword>
<name>A0A2K2FH84_9CLOT</name>
<feature type="domain" description="ABC transmembrane type-1" evidence="8">
    <location>
        <begin position="90"/>
        <end position="297"/>
    </location>
</feature>
<gene>
    <name evidence="9" type="ORF">CDQ84_11705</name>
</gene>
<dbReference type="EMBL" id="NIOJ01000030">
    <property type="protein sequence ID" value="PNT98151.1"/>
    <property type="molecule type" value="Genomic_DNA"/>
</dbReference>
<dbReference type="KEGG" id="cthd:CDO33_18505"/>
<evidence type="ECO:0000313" key="10">
    <source>
        <dbReference type="Proteomes" id="UP000236151"/>
    </source>
</evidence>
<keyword evidence="5 7" id="KW-1133">Transmembrane helix</keyword>
<dbReference type="OrthoDB" id="9771544at2"/>
<dbReference type="InterPro" id="IPR035906">
    <property type="entry name" value="MetI-like_sf"/>
</dbReference>
<comment type="subcellular location">
    <subcellularLocation>
        <location evidence="1 7">Cell membrane</location>
        <topology evidence="1 7">Multi-pass membrane protein</topology>
    </subcellularLocation>
</comment>
<dbReference type="Gene3D" id="1.10.3720.10">
    <property type="entry name" value="MetI-like"/>
    <property type="match status" value="1"/>
</dbReference>
<evidence type="ECO:0000256" key="7">
    <source>
        <dbReference type="RuleBase" id="RU363032"/>
    </source>
</evidence>
<comment type="similarity">
    <text evidence="7">Belongs to the binding-protein-dependent transport system permease family.</text>
</comment>
<dbReference type="GO" id="GO:0055085">
    <property type="term" value="P:transmembrane transport"/>
    <property type="evidence" value="ECO:0007669"/>
    <property type="project" value="InterPro"/>
</dbReference>
<keyword evidence="3" id="KW-1003">Cell membrane</keyword>
<sequence length="313" mass="35413">MMPEVKRDIILPRGKLHSIKKYGDIPGRIVQHLLLIGIGFVFVYPILLMLAESTKDTYDLINPLVQWIPTKIYVSNFIKAWTVLGGFKTLLISSGYMLMVAAAQTLSSALIGYGFAKFNFRFKNVVFLLMIATFIIPDQVTFMPRYLTFKAYGMLRTIMPFFVPALLGQGIKSAIFILIFFQFFRMSPKALDEAAQIDGAGVFRVFSRINLPSAVPAIIVVFIFSFVWHWNETYLADLYFETSIRTFPLALEKFTEYYAKMFPVTDATNPLMRLNEGVRMAGTLLCIAPLLLLYALVEGKLVESIDRSGITGE</sequence>
<accession>A0A2K2FH84</accession>
<feature type="transmembrane region" description="Helical" evidence="7">
    <location>
        <begin position="278"/>
        <end position="297"/>
    </location>
</feature>
<evidence type="ECO:0000256" key="3">
    <source>
        <dbReference type="ARBA" id="ARBA00022475"/>
    </source>
</evidence>
<feature type="transmembrane region" description="Helical" evidence="7">
    <location>
        <begin position="90"/>
        <end position="113"/>
    </location>
</feature>
<evidence type="ECO:0000259" key="8">
    <source>
        <dbReference type="PROSITE" id="PS50928"/>
    </source>
</evidence>
<keyword evidence="10" id="KW-1185">Reference proteome</keyword>
<dbReference type="PROSITE" id="PS50928">
    <property type="entry name" value="ABC_TM1"/>
    <property type="match status" value="1"/>
</dbReference>